<gene>
    <name evidence="2" type="ORF">FJQ89_07365</name>
</gene>
<organism evidence="2 3">
    <name type="scientific">Janthinobacterium tructae</name>
    <dbReference type="NCBI Taxonomy" id="2590869"/>
    <lineage>
        <taxon>Bacteria</taxon>
        <taxon>Pseudomonadati</taxon>
        <taxon>Pseudomonadota</taxon>
        <taxon>Betaproteobacteria</taxon>
        <taxon>Burkholderiales</taxon>
        <taxon>Oxalobacteraceae</taxon>
        <taxon>Janthinobacterium</taxon>
    </lineage>
</organism>
<dbReference type="AlphaFoldDB" id="A0A4Y6RCN0"/>
<dbReference type="RefSeq" id="WP_141169683.1">
    <property type="nucleotide sequence ID" value="NZ_CP041185.1"/>
</dbReference>
<evidence type="ECO:0000313" key="3">
    <source>
        <dbReference type="Proteomes" id="UP000316665"/>
    </source>
</evidence>
<keyword evidence="1" id="KW-0812">Transmembrane</keyword>
<sequence length="193" mass="20442">MHSVVASVLLIIGLTSTGTALWNGQLIAALAIALATAYAVLAWYSGIIDSLTNPIFQLAGAVVILPIGLVAILNNNRALNVNLQVAYSAVLYDLGTMELHCDVRSAELRKLQEFGVMACAMQGNSDQLGVLNELSKGIHFGPTLTVLDSGAALLDSEKPNYCAKTFKAAENLCPTAFMSLKKSYRSALLEAAQ</sequence>
<feature type="transmembrane region" description="Helical" evidence="1">
    <location>
        <begin position="27"/>
        <end position="48"/>
    </location>
</feature>
<dbReference type="Proteomes" id="UP000316665">
    <property type="component" value="Chromosome"/>
</dbReference>
<protein>
    <submittedName>
        <fullName evidence="2">Uncharacterized protein</fullName>
    </submittedName>
</protein>
<accession>A0A4Y6RCN0</accession>
<dbReference type="EMBL" id="CP041185">
    <property type="protein sequence ID" value="QDG70254.1"/>
    <property type="molecule type" value="Genomic_DNA"/>
</dbReference>
<evidence type="ECO:0000313" key="2">
    <source>
        <dbReference type="EMBL" id="QDG70254.1"/>
    </source>
</evidence>
<keyword evidence="3" id="KW-1185">Reference proteome</keyword>
<proteinExistence type="predicted"/>
<dbReference type="KEGG" id="jas:FJQ89_07365"/>
<evidence type="ECO:0000256" key="1">
    <source>
        <dbReference type="SAM" id="Phobius"/>
    </source>
</evidence>
<keyword evidence="1" id="KW-0472">Membrane</keyword>
<reference evidence="2 3" key="1">
    <citation type="submission" date="2019-06" db="EMBL/GenBank/DDBJ databases">
        <title>Complete genome sequence of Janthinobacterium sp. SNU WT3 isolated from diseased rainbow trout.</title>
        <authorList>
            <person name="Oh W.T."/>
            <person name="Park S.C."/>
        </authorList>
    </citation>
    <scope>NUCLEOTIDE SEQUENCE [LARGE SCALE GENOMIC DNA]</scope>
    <source>
        <strain evidence="2 3">SNU WT3</strain>
    </source>
</reference>
<feature type="transmembrane region" description="Helical" evidence="1">
    <location>
        <begin position="55"/>
        <end position="73"/>
    </location>
</feature>
<name>A0A4Y6RCN0_9BURK</name>
<keyword evidence="1" id="KW-1133">Transmembrane helix</keyword>